<keyword evidence="4" id="KW-0411">Iron-sulfur</keyword>
<proteinExistence type="predicted"/>
<accession>A0A5C5YKM9</accession>
<evidence type="ECO:0000313" key="7">
    <source>
        <dbReference type="EMBL" id="TWT75470.1"/>
    </source>
</evidence>
<dbReference type="CDD" id="cd03467">
    <property type="entry name" value="Rieske"/>
    <property type="match status" value="1"/>
</dbReference>
<keyword evidence="1" id="KW-0001">2Fe-2S</keyword>
<reference evidence="7 8" key="1">
    <citation type="submission" date="2019-02" db="EMBL/GenBank/DDBJ databases">
        <title>Deep-cultivation of Planctomycetes and their phenomic and genomic characterization uncovers novel biology.</title>
        <authorList>
            <person name="Wiegand S."/>
            <person name="Jogler M."/>
            <person name="Boedeker C."/>
            <person name="Pinto D."/>
            <person name="Vollmers J."/>
            <person name="Rivas-Marin E."/>
            <person name="Kohn T."/>
            <person name="Peeters S.H."/>
            <person name="Heuer A."/>
            <person name="Rast P."/>
            <person name="Oberbeckmann S."/>
            <person name="Bunk B."/>
            <person name="Jeske O."/>
            <person name="Meyerdierks A."/>
            <person name="Storesund J.E."/>
            <person name="Kallscheuer N."/>
            <person name="Luecker S."/>
            <person name="Lage O.M."/>
            <person name="Pohl T."/>
            <person name="Merkel B.J."/>
            <person name="Hornburger P."/>
            <person name="Mueller R.-W."/>
            <person name="Bruemmer F."/>
            <person name="Labrenz M."/>
            <person name="Spormann A.M."/>
            <person name="Op Den Camp H."/>
            <person name="Overmann J."/>
            <person name="Amann R."/>
            <person name="Jetten M.S.M."/>
            <person name="Mascher T."/>
            <person name="Medema M.H."/>
            <person name="Devos D.P."/>
            <person name="Kaster A.-K."/>
            <person name="Ovreas L."/>
            <person name="Rohde M."/>
            <person name="Galperin M.Y."/>
            <person name="Jogler C."/>
        </authorList>
    </citation>
    <scope>NUCLEOTIDE SEQUENCE [LARGE SCALE GENOMIC DNA]</scope>
    <source>
        <strain evidence="7 8">Pla123a</strain>
    </source>
</reference>
<evidence type="ECO:0000256" key="5">
    <source>
        <dbReference type="SAM" id="MobiDB-lite"/>
    </source>
</evidence>
<keyword evidence="2" id="KW-0479">Metal-binding</keyword>
<evidence type="ECO:0000313" key="8">
    <source>
        <dbReference type="Proteomes" id="UP000318478"/>
    </source>
</evidence>
<evidence type="ECO:0000256" key="1">
    <source>
        <dbReference type="ARBA" id="ARBA00022714"/>
    </source>
</evidence>
<dbReference type="GO" id="GO:0051537">
    <property type="term" value="F:2 iron, 2 sulfur cluster binding"/>
    <property type="evidence" value="ECO:0007669"/>
    <property type="project" value="UniProtKB-KW"/>
</dbReference>
<dbReference type="PANTHER" id="PTHR21496:SF23">
    <property type="entry name" value="3-PHENYLPROPIONATE_CINNAMIC ACID DIOXYGENASE FERREDOXIN SUBUNIT"/>
    <property type="match status" value="1"/>
</dbReference>
<dbReference type="InterPro" id="IPR017941">
    <property type="entry name" value="Rieske_2Fe-2S"/>
</dbReference>
<dbReference type="EMBL" id="SJPO01000007">
    <property type="protein sequence ID" value="TWT75470.1"/>
    <property type="molecule type" value="Genomic_DNA"/>
</dbReference>
<evidence type="ECO:0000256" key="3">
    <source>
        <dbReference type="ARBA" id="ARBA00023004"/>
    </source>
</evidence>
<sequence>MPDDPQTAGPGWHDLGPAHQLPPGEVIEAVAGDRIVAVANVDGELLALDGICAHQGGPLGKGRLEACTLTCPWHGWQYDVRTGRQQLSQTIRQASFAVQVRSDRIWVRLDPPA</sequence>
<keyword evidence="8" id="KW-1185">Reference proteome</keyword>
<dbReference type="PANTHER" id="PTHR21496">
    <property type="entry name" value="FERREDOXIN-RELATED"/>
    <property type="match status" value="1"/>
</dbReference>
<gene>
    <name evidence="7" type="primary">nagAb</name>
    <name evidence="7" type="ORF">Pla123a_29790</name>
</gene>
<comment type="caution">
    <text evidence="7">The sequence shown here is derived from an EMBL/GenBank/DDBJ whole genome shotgun (WGS) entry which is preliminary data.</text>
</comment>
<dbReference type="AlphaFoldDB" id="A0A5C5YKM9"/>
<keyword evidence="3" id="KW-0408">Iron</keyword>
<dbReference type="GO" id="GO:0046872">
    <property type="term" value="F:metal ion binding"/>
    <property type="evidence" value="ECO:0007669"/>
    <property type="project" value="UniProtKB-KW"/>
</dbReference>
<dbReference type="Pfam" id="PF00355">
    <property type="entry name" value="Rieske"/>
    <property type="match status" value="1"/>
</dbReference>
<dbReference type="InterPro" id="IPR036922">
    <property type="entry name" value="Rieske_2Fe-2S_sf"/>
</dbReference>
<organism evidence="7 8">
    <name type="scientific">Posidoniimonas polymericola</name>
    <dbReference type="NCBI Taxonomy" id="2528002"/>
    <lineage>
        <taxon>Bacteria</taxon>
        <taxon>Pseudomonadati</taxon>
        <taxon>Planctomycetota</taxon>
        <taxon>Planctomycetia</taxon>
        <taxon>Pirellulales</taxon>
        <taxon>Lacipirellulaceae</taxon>
        <taxon>Posidoniimonas</taxon>
    </lineage>
</organism>
<dbReference type="SUPFAM" id="SSF50022">
    <property type="entry name" value="ISP domain"/>
    <property type="match status" value="1"/>
</dbReference>
<dbReference type="RefSeq" id="WP_146588264.1">
    <property type="nucleotide sequence ID" value="NZ_SJPO01000007.1"/>
</dbReference>
<dbReference type="Proteomes" id="UP000318478">
    <property type="component" value="Unassembled WGS sequence"/>
</dbReference>
<keyword evidence="7" id="KW-0223">Dioxygenase</keyword>
<dbReference type="PROSITE" id="PS51296">
    <property type="entry name" value="RIESKE"/>
    <property type="match status" value="1"/>
</dbReference>
<dbReference type="Gene3D" id="2.102.10.10">
    <property type="entry name" value="Rieske [2Fe-2S] iron-sulphur domain"/>
    <property type="match status" value="1"/>
</dbReference>
<evidence type="ECO:0000256" key="4">
    <source>
        <dbReference type="ARBA" id="ARBA00023014"/>
    </source>
</evidence>
<dbReference type="GO" id="GO:0051213">
    <property type="term" value="F:dioxygenase activity"/>
    <property type="evidence" value="ECO:0007669"/>
    <property type="project" value="UniProtKB-KW"/>
</dbReference>
<feature type="domain" description="Rieske" evidence="6">
    <location>
        <begin position="12"/>
        <end position="107"/>
    </location>
</feature>
<keyword evidence="7" id="KW-0560">Oxidoreductase</keyword>
<evidence type="ECO:0000256" key="2">
    <source>
        <dbReference type="ARBA" id="ARBA00022723"/>
    </source>
</evidence>
<feature type="region of interest" description="Disordered" evidence="5">
    <location>
        <begin position="1"/>
        <end position="20"/>
    </location>
</feature>
<evidence type="ECO:0000259" key="6">
    <source>
        <dbReference type="PROSITE" id="PS51296"/>
    </source>
</evidence>
<name>A0A5C5YKM9_9BACT</name>
<protein>
    <submittedName>
        <fullName evidence="7">Naphthalene 1,2-dioxygenase/salicylate 5-hydroxylase system</fullName>
    </submittedName>
</protein>
<dbReference type="OrthoDB" id="9795104at2"/>